<keyword evidence="1" id="KW-0378">Hydrolase</keyword>
<dbReference type="EMBL" id="JACIFE010000005">
    <property type="protein sequence ID" value="MBB4076494.1"/>
    <property type="molecule type" value="Genomic_DNA"/>
</dbReference>
<proteinExistence type="predicted"/>
<dbReference type="GO" id="GO:0016787">
    <property type="term" value="F:hydrolase activity"/>
    <property type="evidence" value="ECO:0007669"/>
    <property type="project" value="UniProtKB-KW"/>
</dbReference>
<accession>A0A840DTQ7</accession>
<gene>
    <name evidence="1" type="ORF">GGR08_000794</name>
</gene>
<name>A0A840DTQ7_9HYPH</name>
<organism evidence="1 2">
    <name type="scientific">Bartonella fuyuanensis</name>
    <dbReference type="NCBI Taxonomy" id="1460968"/>
    <lineage>
        <taxon>Bacteria</taxon>
        <taxon>Pseudomonadati</taxon>
        <taxon>Pseudomonadota</taxon>
        <taxon>Alphaproteobacteria</taxon>
        <taxon>Hyphomicrobiales</taxon>
        <taxon>Bartonellaceae</taxon>
        <taxon>Bartonella</taxon>
    </lineage>
</organism>
<dbReference type="Proteomes" id="UP000585970">
    <property type="component" value="Unassembled WGS sequence"/>
</dbReference>
<reference evidence="1 2" key="1">
    <citation type="submission" date="2020-08" db="EMBL/GenBank/DDBJ databases">
        <title>Genomic Encyclopedia of Type Strains, Phase IV (KMG-IV): sequencing the most valuable type-strain genomes for metagenomic binning, comparative biology and taxonomic classification.</title>
        <authorList>
            <person name="Goeker M."/>
        </authorList>
    </citation>
    <scope>NUCLEOTIDE SEQUENCE [LARGE SCALE GENOMIC DNA]</scope>
    <source>
        <strain evidence="1 2">DSM 100694</strain>
    </source>
</reference>
<dbReference type="AlphaFoldDB" id="A0A840DTQ7"/>
<evidence type="ECO:0000313" key="1">
    <source>
        <dbReference type="EMBL" id="MBB4076494.1"/>
    </source>
</evidence>
<sequence length="58" mass="6700">MIEEKMDGIWMDAAEITLMTKRLLSWDIEKHVINLFIGRARADLVLADCAILDVIREI</sequence>
<comment type="caution">
    <text evidence="1">The sequence shown here is derived from an EMBL/GenBank/DDBJ whole genome shotgun (WGS) entry which is preliminary data.</text>
</comment>
<evidence type="ECO:0000313" key="2">
    <source>
        <dbReference type="Proteomes" id="UP000585970"/>
    </source>
</evidence>
<keyword evidence="2" id="KW-1185">Reference proteome</keyword>
<protein>
    <submittedName>
        <fullName evidence="1">Exopolyphosphatase/pppGpp-phosphohydrolase</fullName>
    </submittedName>
</protein>